<dbReference type="EMBL" id="AOCK01000002">
    <property type="protein sequence ID" value="EMQ99536.1"/>
    <property type="molecule type" value="Genomic_DNA"/>
</dbReference>
<sequence length="67" mass="7141">MIGRASSITYVSNNSTHEKKSTALQGATDTLLPLDGHKNFVGINIAPKHGQNMKFGNIGGLLAQFKT</sequence>
<dbReference type="Proteomes" id="UP000012015">
    <property type="component" value="Unassembled WGS sequence"/>
</dbReference>
<dbReference type="AlphaFoldDB" id="M7MWT9"/>
<dbReference type="STRING" id="1276920.ADIAG_00636"/>
<evidence type="ECO:0000313" key="2">
    <source>
        <dbReference type="Proteomes" id="UP000012015"/>
    </source>
</evidence>
<evidence type="ECO:0000313" key="1">
    <source>
        <dbReference type="EMBL" id="EMQ99536.1"/>
    </source>
</evidence>
<comment type="caution">
    <text evidence="1">The sequence shown here is derived from an EMBL/GenBank/DDBJ whole genome shotgun (WGS) entry which is preliminary data.</text>
</comment>
<accession>M7MWT9</accession>
<organism evidence="1 2">
    <name type="scientific">Paeniglutamicibacter gangotriensis Lz1y</name>
    <dbReference type="NCBI Taxonomy" id="1276920"/>
    <lineage>
        <taxon>Bacteria</taxon>
        <taxon>Bacillati</taxon>
        <taxon>Actinomycetota</taxon>
        <taxon>Actinomycetes</taxon>
        <taxon>Micrococcales</taxon>
        <taxon>Micrococcaceae</taxon>
        <taxon>Paeniglutamicibacter</taxon>
    </lineage>
</organism>
<keyword evidence="2" id="KW-1185">Reference proteome</keyword>
<reference evidence="1 2" key="1">
    <citation type="journal article" date="2013" name="Genome Announc.">
        <title>Draft Genome Sequence of Arthrobacter gangotriensis Strain Lz1yT, Isolated from a Penguin Rookery Soil Sample Collected in Antarctica, near the Indian Station Dakshin Gangotri.</title>
        <authorList>
            <person name="Shivaji S."/>
            <person name="Ara S."/>
            <person name="Bandi S."/>
            <person name="Singh A."/>
            <person name="Kumar Pinnaka A."/>
        </authorList>
    </citation>
    <scope>NUCLEOTIDE SEQUENCE [LARGE SCALE GENOMIC DNA]</scope>
    <source>
        <strain evidence="1 2">Lz1y</strain>
    </source>
</reference>
<name>M7MWT9_9MICC</name>
<gene>
    <name evidence="1" type="ORF">ADIAG_00636</name>
</gene>
<protein>
    <submittedName>
        <fullName evidence="1">Uncharacterized protein</fullName>
    </submittedName>
</protein>
<proteinExistence type="predicted"/>